<evidence type="ECO:0000313" key="2">
    <source>
        <dbReference type="EMBL" id="RJG19528.1"/>
    </source>
</evidence>
<reference evidence="2 3" key="1">
    <citation type="submission" date="2018-09" db="EMBL/GenBank/DDBJ databases">
        <title>Alcanivorax profundi sp. nov., isolated from 1000 m-depth seawater of the Mariana Trench.</title>
        <authorList>
            <person name="Liu J."/>
        </authorList>
    </citation>
    <scope>NUCLEOTIDE SEQUENCE [LARGE SCALE GENOMIC DNA]</scope>
    <source>
        <strain evidence="2 3">MTEO17</strain>
    </source>
</reference>
<dbReference type="Proteomes" id="UP000283734">
    <property type="component" value="Unassembled WGS sequence"/>
</dbReference>
<feature type="domain" description="Chalcone isomerase" evidence="1">
    <location>
        <begin position="45"/>
        <end position="151"/>
    </location>
</feature>
<dbReference type="OrthoDB" id="270742at2"/>
<keyword evidence="3" id="KW-1185">Reference proteome</keyword>
<protein>
    <recommendedName>
        <fullName evidence="1">Chalcone isomerase domain-containing protein</fullName>
    </recommendedName>
</protein>
<dbReference type="InterPro" id="IPR016087">
    <property type="entry name" value="Chalcone_isomerase"/>
</dbReference>
<dbReference type="AlphaFoldDB" id="A0A418Y1V6"/>
<comment type="caution">
    <text evidence="2">The sequence shown here is derived from an EMBL/GenBank/DDBJ whole genome shotgun (WGS) entry which is preliminary data.</text>
</comment>
<organism evidence="2 3">
    <name type="scientific">Alcanivorax profundi</name>
    <dbReference type="NCBI Taxonomy" id="2338368"/>
    <lineage>
        <taxon>Bacteria</taxon>
        <taxon>Pseudomonadati</taxon>
        <taxon>Pseudomonadota</taxon>
        <taxon>Gammaproteobacteria</taxon>
        <taxon>Oceanospirillales</taxon>
        <taxon>Alcanivoracaceae</taxon>
        <taxon>Alcanivorax</taxon>
    </lineage>
</organism>
<proteinExistence type="predicted"/>
<dbReference type="EMBL" id="QYYA01000001">
    <property type="protein sequence ID" value="RJG19528.1"/>
    <property type="molecule type" value="Genomic_DNA"/>
</dbReference>
<evidence type="ECO:0000313" key="3">
    <source>
        <dbReference type="Proteomes" id="UP000283734"/>
    </source>
</evidence>
<sequence>MSQASAQTAWQECSRADVKALKVFTVGEASLSRMNCDDTDPLSPPLKLEFAYFREVPGDAFAKAALHFLEKNLPQNRFDTLKPRFASFNSHYQNVDDGDTYTLVWMEQDFELRLNNTPLAKEQGADFARDYLKIWFGQAPYSKAMKAELLGEP</sequence>
<dbReference type="Pfam" id="PF16036">
    <property type="entry name" value="Chalcone_3"/>
    <property type="match status" value="1"/>
</dbReference>
<gene>
    <name evidence="2" type="ORF">D4A39_01290</name>
</gene>
<evidence type="ECO:0000259" key="1">
    <source>
        <dbReference type="Pfam" id="PF16036"/>
    </source>
</evidence>
<accession>A0A418Y1V6</accession>
<name>A0A418Y1V6_9GAMM</name>